<evidence type="ECO:0000313" key="4">
    <source>
        <dbReference type="Proteomes" id="UP000024635"/>
    </source>
</evidence>
<dbReference type="Gene3D" id="3.40.33.10">
    <property type="entry name" value="CAP"/>
    <property type="match status" value="1"/>
</dbReference>
<sequence>MESPGAHPRTRAGHNPRQEGSPAITGLGVINLQYKPRGDSQGNLRESPIKGNAERHKAPDNKHNVVRGCGPSCNTAGLTPEVRQQILDFHSEKGKSLSWDCDLEQKAYDSIKTNEVDTRSIGHPANEYAEMPGPDGTMEKNVKDALNYWWDQNRNHERDNMNNANEKVGCTYKVDPPLFHFICAYVSLLTGPYNRSAAEHYWSGPMRVLHLIYILTRNIAAFRRRCYGADRLCLPCDNEYISKSVYSAISKIYRDTQSSDTFYYIC</sequence>
<dbReference type="CDD" id="cd05380">
    <property type="entry name" value="CAP_euk"/>
    <property type="match status" value="1"/>
</dbReference>
<name>A0A016WKY7_9BILA</name>
<evidence type="ECO:0000313" key="3">
    <source>
        <dbReference type="EMBL" id="EYC39932.1"/>
    </source>
</evidence>
<accession>A0A016WKY7</accession>
<dbReference type="InterPro" id="IPR035940">
    <property type="entry name" value="CAP_sf"/>
</dbReference>
<dbReference type="SMART" id="SM00198">
    <property type="entry name" value="SCP"/>
    <property type="match status" value="1"/>
</dbReference>
<gene>
    <name evidence="3" type="primary">Acey_s0636.g940</name>
    <name evidence="3" type="ORF">Y032_0636g940</name>
</gene>
<dbReference type="SUPFAM" id="SSF55797">
    <property type="entry name" value="PR-1-like"/>
    <property type="match status" value="1"/>
</dbReference>
<evidence type="ECO:0000259" key="2">
    <source>
        <dbReference type="SMART" id="SM00198"/>
    </source>
</evidence>
<evidence type="ECO:0000256" key="1">
    <source>
        <dbReference type="SAM" id="MobiDB-lite"/>
    </source>
</evidence>
<comment type="caution">
    <text evidence="3">The sequence shown here is derived from an EMBL/GenBank/DDBJ whole genome shotgun (WGS) entry which is preliminary data.</text>
</comment>
<feature type="compositionally biased region" description="Basic and acidic residues" evidence="1">
    <location>
        <begin position="52"/>
        <end position="63"/>
    </location>
</feature>
<dbReference type="InterPro" id="IPR014044">
    <property type="entry name" value="CAP_dom"/>
</dbReference>
<dbReference type="Pfam" id="PF00188">
    <property type="entry name" value="CAP"/>
    <property type="match status" value="1"/>
</dbReference>
<feature type="domain" description="SCP" evidence="2">
    <location>
        <begin position="81"/>
        <end position="187"/>
    </location>
</feature>
<organism evidence="3 4">
    <name type="scientific">Ancylostoma ceylanicum</name>
    <dbReference type="NCBI Taxonomy" id="53326"/>
    <lineage>
        <taxon>Eukaryota</taxon>
        <taxon>Metazoa</taxon>
        <taxon>Ecdysozoa</taxon>
        <taxon>Nematoda</taxon>
        <taxon>Chromadorea</taxon>
        <taxon>Rhabditida</taxon>
        <taxon>Rhabditina</taxon>
        <taxon>Rhabditomorpha</taxon>
        <taxon>Strongyloidea</taxon>
        <taxon>Ancylostomatidae</taxon>
        <taxon>Ancylostomatinae</taxon>
        <taxon>Ancylostoma</taxon>
    </lineage>
</organism>
<dbReference type="AlphaFoldDB" id="A0A016WKY7"/>
<dbReference type="Proteomes" id="UP000024635">
    <property type="component" value="Unassembled WGS sequence"/>
</dbReference>
<dbReference type="EMBL" id="JARK01000236">
    <property type="protein sequence ID" value="EYC39932.1"/>
    <property type="molecule type" value="Genomic_DNA"/>
</dbReference>
<dbReference type="OrthoDB" id="5903440at2759"/>
<feature type="region of interest" description="Disordered" evidence="1">
    <location>
        <begin position="1"/>
        <end position="64"/>
    </location>
</feature>
<reference evidence="4" key="1">
    <citation type="journal article" date="2015" name="Nat. Genet.">
        <title>The genome and transcriptome of the zoonotic hookworm Ancylostoma ceylanicum identify infection-specific gene families.</title>
        <authorList>
            <person name="Schwarz E.M."/>
            <person name="Hu Y."/>
            <person name="Antoshechkin I."/>
            <person name="Miller M.M."/>
            <person name="Sternberg P.W."/>
            <person name="Aroian R.V."/>
        </authorList>
    </citation>
    <scope>NUCLEOTIDE SEQUENCE</scope>
    <source>
        <strain evidence="4">HY135</strain>
    </source>
</reference>
<protein>
    <recommendedName>
        <fullName evidence="2">SCP domain-containing protein</fullName>
    </recommendedName>
</protein>
<proteinExistence type="predicted"/>
<keyword evidence="4" id="KW-1185">Reference proteome</keyword>